<dbReference type="GO" id="GO:0006777">
    <property type="term" value="P:Mo-molybdopterin cofactor biosynthetic process"/>
    <property type="evidence" value="ECO:0007669"/>
    <property type="project" value="TreeGrafter"/>
</dbReference>
<dbReference type="Gene3D" id="2.40.340.10">
    <property type="entry name" value="MoeA, C-terminal, domain IV"/>
    <property type="match status" value="1"/>
</dbReference>
<evidence type="ECO:0000259" key="1">
    <source>
        <dbReference type="SMART" id="SM00852"/>
    </source>
</evidence>
<dbReference type="GO" id="GO:0005829">
    <property type="term" value="C:cytosol"/>
    <property type="evidence" value="ECO:0007669"/>
    <property type="project" value="TreeGrafter"/>
</dbReference>
<dbReference type="SUPFAM" id="SSF53218">
    <property type="entry name" value="Molybdenum cofactor biosynthesis proteins"/>
    <property type="match status" value="1"/>
</dbReference>
<gene>
    <name evidence="2" type="ORF">MNB_ARC-1_249</name>
</gene>
<dbReference type="Gene3D" id="3.90.105.10">
    <property type="entry name" value="Molybdopterin biosynthesis moea protein, domain 2"/>
    <property type="match status" value="1"/>
</dbReference>
<proteinExistence type="predicted"/>
<dbReference type="InterPro" id="IPR001453">
    <property type="entry name" value="MoaB/Mog_dom"/>
</dbReference>
<dbReference type="InterPro" id="IPR005110">
    <property type="entry name" value="MoeA_linker/N"/>
</dbReference>
<reference evidence="2" key="1">
    <citation type="submission" date="2018-10" db="EMBL/GenBank/DDBJ databases">
        <authorList>
            <person name="Aoki K."/>
        </authorList>
    </citation>
    <scope>NUCLEOTIDE SEQUENCE</scope>
</reference>
<dbReference type="NCBIfam" id="TIGR00177">
    <property type="entry name" value="molyb_syn"/>
    <property type="match status" value="1"/>
</dbReference>
<dbReference type="SMART" id="SM00852">
    <property type="entry name" value="MoCF_biosynth"/>
    <property type="match status" value="1"/>
</dbReference>
<dbReference type="EMBL" id="UOYO01000058">
    <property type="protein sequence ID" value="VAY88438.1"/>
    <property type="molecule type" value="Genomic_DNA"/>
</dbReference>
<dbReference type="GO" id="GO:0061599">
    <property type="term" value="F:molybdopterin molybdotransferase activity"/>
    <property type="evidence" value="ECO:0007669"/>
    <property type="project" value="TreeGrafter"/>
</dbReference>
<dbReference type="PANTHER" id="PTHR10192">
    <property type="entry name" value="MOLYBDOPTERIN BIOSYNTHESIS PROTEIN"/>
    <property type="match status" value="1"/>
</dbReference>
<dbReference type="InterPro" id="IPR038987">
    <property type="entry name" value="MoeA-like"/>
</dbReference>
<name>A0A3B1DUK6_9ZZZZ</name>
<dbReference type="InterPro" id="IPR036688">
    <property type="entry name" value="MoeA_C_domain_IV_sf"/>
</dbReference>
<dbReference type="Pfam" id="PF00994">
    <property type="entry name" value="MoCF_biosynth"/>
    <property type="match status" value="1"/>
</dbReference>
<protein>
    <submittedName>
        <fullName evidence="2">Molybdopterin biosynthesis protein MoeA</fullName>
    </submittedName>
</protein>
<evidence type="ECO:0000313" key="2">
    <source>
        <dbReference type="EMBL" id="VAY88438.1"/>
    </source>
</evidence>
<dbReference type="SUPFAM" id="SSF63882">
    <property type="entry name" value="MoeA N-terminal region -like"/>
    <property type="match status" value="1"/>
</dbReference>
<dbReference type="Pfam" id="PF03453">
    <property type="entry name" value="MoeA_N"/>
    <property type="match status" value="1"/>
</dbReference>
<feature type="domain" description="MoaB/Mog" evidence="1">
    <location>
        <begin position="174"/>
        <end position="312"/>
    </location>
</feature>
<dbReference type="PANTHER" id="PTHR10192:SF5">
    <property type="entry name" value="GEPHYRIN"/>
    <property type="match status" value="1"/>
</dbReference>
<dbReference type="InterPro" id="IPR036135">
    <property type="entry name" value="MoeA_linker/N_sf"/>
</dbReference>
<sequence>MSVLVQEALNLISRKVKTKGYEIVPIEESPFRISYKKILATHFMPRFNSSAMDGYGVRINDQNKTVKVIDTILAGSNKKIDITDGFCIKIMTGARVHKSIEAIIPKELVKIQSNGFVKLPSDIHVLSHIRFAQEDIKINECLIDIGETISASTVTLLASQGITHIKVFKKPRITIFASGEELKLHYEKSLEEYQIYNTNTPTLIARVKELGCDTTFIGMAKDSIKSLKKLIANSLDSDLIITSGGVSVGEADFTKEAFDQMGMKTIFDGILIKPGKPTVLGKIDKTIILNLPGNPLASSLIFELFGKIIIQNINGSVNKYHNFIQTTISKELQNKKGKITIIPGNFDGSHFIPSKQRSPGMISILNKCNSMLILDKEVEFLDKNSYIKILPINWLFFTNTQKDFLNYES</sequence>
<dbReference type="Gene3D" id="2.170.190.11">
    <property type="entry name" value="Molybdopterin biosynthesis moea protein, domain 3"/>
    <property type="match status" value="1"/>
</dbReference>
<dbReference type="CDD" id="cd00887">
    <property type="entry name" value="MoeA"/>
    <property type="match status" value="1"/>
</dbReference>
<dbReference type="AlphaFoldDB" id="A0A3B1DUK6"/>
<dbReference type="InterPro" id="IPR036425">
    <property type="entry name" value="MoaB/Mog-like_dom_sf"/>
</dbReference>
<organism evidence="2">
    <name type="scientific">hydrothermal vent metagenome</name>
    <dbReference type="NCBI Taxonomy" id="652676"/>
    <lineage>
        <taxon>unclassified sequences</taxon>
        <taxon>metagenomes</taxon>
        <taxon>ecological metagenomes</taxon>
    </lineage>
</organism>
<accession>A0A3B1DUK6</accession>
<dbReference type="Gene3D" id="3.40.980.10">
    <property type="entry name" value="MoaB/Mog-like domain"/>
    <property type="match status" value="1"/>
</dbReference>